<keyword evidence="3" id="KW-1185">Reference proteome</keyword>
<dbReference type="GeneID" id="70298129"/>
<organism evidence="2 3">
    <name type="scientific">Emericellopsis atlantica</name>
    <dbReference type="NCBI Taxonomy" id="2614577"/>
    <lineage>
        <taxon>Eukaryota</taxon>
        <taxon>Fungi</taxon>
        <taxon>Dikarya</taxon>
        <taxon>Ascomycota</taxon>
        <taxon>Pezizomycotina</taxon>
        <taxon>Sordariomycetes</taxon>
        <taxon>Hypocreomycetidae</taxon>
        <taxon>Hypocreales</taxon>
        <taxon>Bionectriaceae</taxon>
        <taxon>Emericellopsis</taxon>
    </lineage>
</organism>
<dbReference type="OrthoDB" id="2130169at2759"/>
<dbReference type="GO" id="GO:0004029">
    <property type="term" value="F:aldehyde dehydrogenase (NAD+) activity"/>
    <property type="evidence" value="ECO:0007669"/>
    <property type="project" value="TreeGrafter"/>
</dbReference>
<dbReference type="EMBL" id="MU251253">
    <property type="protein sequence ID" value="KAG9254756.1"/>
    <property type="molecule type" value="Genomic_DNA"/>
</dbReference>
<dbReference type="Pfam" id="PF13460">
    <property type="entry name" value="NAD_binding_10"/>
    <property type="match status" value="1"/>
</dbReference>
<comment type="caution">
    <text evidence="2">The sequence shown here is derived from an EMBL/GenBank/DDBJ whole genome shotgun (WGS) entry which is preliminary data.</text>
</comment>
<accession>A0A9P7ZMP5</accession>
<sequence>MSAKVFLTGATGYIGGDALYDISRAYPNLELALLVRSQEKAEAVQTQYPKARIVLGGLDDSEIIQKEAAWADIVIHTADSSDHEGAAKSIAKGLVEGHSADRPGYWLHVGGTGILTYFDSEVKKSFGEPDDKVFNDYEGVEELTNLPTAAFHRHIDEIVLNTGTQHADKVKTAIVCPPTIYGQGRGPGSGRGRQVYELTTFILKEQYCPKIGRGLSKWNHVHVHDLSTVMNLLVKAALDPSRKDDPQIWGPKGYFLTEIGEHTWGPLSEAIGKEVQKQGLSNKDQLETKGMSYDEAVKSPAGFEAASWGMNSRATAIRAKKVLGWQPKEHGLYEAIPEIVQSEASRLQLK</sequence>
<dbReference type="RefSeq" id="XP_046118680.1">
    <property type="nucleotide sequence ID" value="XM_046267226.1"/>
</dbReference>
<dbReference type="PANTHER" id="PTHR48079">
    <property type="entry name" value="PROTEIN YEEZ"/>
    <property type="match status" value="1"/>
</dbReference>
<dbReference type="Gene3D" id="3.40.50.720">
    <property type="entry name" value="NAD(P)-binding Rossmann-like Domain"/>
    <property type="match status" value="2"/>
</dbReference>
<dbReference type="InterPro" id="IPR051783">
    <property type="entry name" value="NAD(P)-dependent_oxidoreduct"/>
</dbReference>
<evidence type="ECO:0000313" key="2">
    <source>
        <dbReference type="EMBL" id="KAG9254756.1"/>
    </source>
</evidence>
<dbReference type="AlphaFoldDB" id="A0A9P7ZMP5"/>
<gene>
    <name evidence="2" type="ORF">F5Z01DRAFT_93207</name>
</gene>
<name>A0A9P7ZMP5_9HYPO</name>
<proteinExistence type="predicted"/>
<dbReference type="PANTHER" id="PTHR48079:SF6">
    <property type="entry name" value="NAD(P)-BINDING DOMAIN-CONTAINING PROTEIN-RELATED"/>
    <property type="match status" value="1"/>
</dbReference>
<evidence type="ECO:0000259" key="1">
    <source>
        <dbReference type="Pfam" id="PF13460"/>
    </source>
</evidence>
<dbReference type="InterPro" id="IPR036291">
    <property type="entry name" value="NAD(P)-bd_dom_sf"/>
</dbReference>
<feature type="domain" description="NAD(P)-binding" evidence="1">
    <location>
        <begin position="9"/>
        <end position="135"/>
    </location>
</feature>
<dbReference type="GO" id="GO:0005737">
    <property type="term" value="C:cytoplasm"/>
    <property type="evidence" value="ECO:0007669"/>
    <property type="project" value="TreeGrafter"/>
</dbReference>
<dbReference type="SUPFAM" id="SSF51735">
    <property type="entry name" value="NAD(P)-binding Rossmann-fold domains"/>
    <property type="match status" value="1"/>
</dbReference>
<dbReference type="InterPro" id="IPR016040">
    <property type="entry name" value="NAD(P)-bd_dom"/>
</dbReference>
<dbReference type="Proteomes" id="UP000887229">
    <property type="component" value="Unassembled WGS sequence"/>
</dbReference>
<evidence type="ECO:0000313" key="3">
    <source>
        <dbReference type="Proteomes" id="UP000887229"/>
    </source>
</evidence>
<protein>
    <recommendedName>
        <fullName evidence="1">NAD(P)-binding domain-containing protein</fullName>
    </recommendedName>
</protein>
<reference evidence="2" key="1">
    <citation type="journal article" date="2021" name="IMA Fungus">
        <title>Genomic characterization of three marine fungi, including Emericellopsis atlantica sp. nov. with signatures of a generalist lifestyle and marine biomass degradation.</title>
        <authorList>
            <person name="Hagestad O.C."/>
            <person name="Hou L."/>
            <person name="Andersen J.H."/>
            <person name="Hansen E.H."/>
            <person name="Altermark B."/>
            <person name="Li C."/>
            <person name="Kuhnert E."/>
            <person name="Cox R.J."/>
            <person name="Crous P.W."/>
            <person name="Spatafora J.W."/>
            <person name="Lail K."/>
            <person name="Amirebrahimi M."/>
            <person name="Lipzen A."/>
            <person name="Pangilinan J."/>
            <person name="Andreopoulos W."/>
            <person name="Hayes R.D."/>
            <person name="Ng V."/>
            <person name="Grigoriev I.V."/>
            <person name="Jackson S.A."/>
            <person name="Sutton T.D.S."/>
            <person name="Dobson A.D.W."/>
            <person name="Rama T."/>
        </authorList>
    </citation>
    <scope>NUCLEOTIDE SEQUENCE</scope>
    <source>
        <strain evidence="2">TS7</strain>
    </source>
</reference>